<evidence type="ECO:0000256" key="1">
    <source>
        <dbReference type="SAM" id="MobiDB-lite"/>
    </source>
</evidence>
<proteinExistence type="predicted"/>
<dbReference type="EMBL" id="BQNB010013637">
    <property type="protein sequence ID" value="GJT18447.1"/>
    <property type="molecule type" value="Genomic_DNA"/>
</dbReference>
<accession>A0ABQ5BXC5</accession>
<reference evidence="2" key="1">
    <citation type="journal article" date="2022" name="Int. J. Mol. Sci.">
        <title>Draft Genome of Tanacetum Coccineum: Genomic Comparison of Closely Related Tanacetum-Family Plants.</title>
        <authorList>
            <person name="Yamashiro T."/>
            <person name="Shiraishi A."/>
            <person name="Nakayama K."/>
            <person name="Satake H."/>
        </authorList>
    </citation>
    <scope>NUCLEOTIDE SEQUENCE</scope>
</reference>
<reference evidence="2" key="2">
    <citation type="submission" date="2022-01" db="EMBL/GenBank/DDBJ databases">
        <authorList>
            <person name="Yamashiro T."/>
            <person name="Shiraishi A."/>
            <person name="Satake H."/>
            <person name="Nakayama K."/>
        </authorList>
    </citation>
    <scope>NUCLEOTIDE SEQUENCE</scope>
</reference>
<comment type="caution">
    <text evidence="2">The sequence shown here is derived from an EMBL/GenBank/DDBJ whole genome shotgun (WGS) entry which is preliminary data.</text>
</comment>
<feature type="compositionally biased region" description="Low complexity" evidence="1">
    <location>
        <begin position="207"/>
        <end position="224"/>
    </location>
</feature>
<gene>
    <name evidence="2" type="ORF">Tco_0877153</name>
</gene>
<keyword evidence="3" id="KW-1185">Reference proteome</keyword>
<feature type="region of interest" description="Disordered" evidence="1">
    <location>
        <begin position="179"/>
        <end position="284"/>
    </location>
</feature>
<evidence type="ECO:0000313" key="2">
    <source>
        <dbReference type="EMBL" id="GJT18447.1"/>
    </source>
</evidence>
<feature type="compositionally biased region" description="Basic residues" evidence="1">
    <location>
        <begin position="264"/>
        <end position="277"/>
    </location>
</feature>
<name>A0ABQ5BXC5_9ASTR</name>
<organism evidence="2 3">
    <name type="scientific">Tanacetum coccineum</name>
    <dbReference type="NCBI Taxonomy" id="301880"/>
    <lineage>
        <taxon>Eukaryota</taxon>
        <taxon>Viridiplantae</taxon>
        <taxon>Streptophyta</taxon>
        <taxon>Embryophyta</taxon>
        <taxon>Tracheophyta</taxon>
        <taxon>Spermatophyta</taxon>
        <taxon>Magnoliopsida</taxon>
        <taxon>eudicotyledons</taxon>
        <taxon>Gunneridae</taxon>
        <taxon>Pentapetalae</taxon>
        <taxon>asterids</taxon>
        <taxon>campanulids</taxon>
        <taxon>Asterales</taxon>
        <taxon>Asteraceae</taxon>
        <taxon>Asteroideae</taxon>
        <taxon>Anthemideae</taxon>
        <taxon>Anthemidinae</taxon>
        <taxon>Tanacetum</taxon>
    </lineage>
</organism>
<dbReference type="Proteomes" id="UP001151760">
    <property type="component" value="Unassembled WGS sequence"/>
</dbReference>
<protein>
    <submittedName>
        <fullName evidence="2">Uncharacterized protein</fullName>
    </submittedName>
</protein>
<feature type="region of interest" description="Disordered" evidence="1">
    <location>
        <begin position="140"/>
        <end position="164"/>
    </location>
</feature>
<sequence length="382" mass="42260">MFRAGHCIVYQEVVIHVRDFLNLISEGSTVSCILNGGRAKAPCLKPRKVYSSIKPLSDRSYSAFSFQPLVRSRSTMNIINCALINGGFGLFAPYKSAIPVRHFPQASKAVLPKNVAGEKEGRKKSPSFLAFNKHWKQSKSLTHKKSIVTNGAKKDTASSLKDPLIEDGEKEADVVVPALINNEGQLPKTKAKRKSQPKSKSKKSQEESTVASKELTTETSSKKASSSKKTKPSKKDVGTPALEVSSNGKSLIEVSLEDEQSKGTTKKPRKRKPKTHAKSSTESNEALQTVDVIDLPSKSKLRLVNLLLWWRSGSVRPDDDFNPDREGEAIAWRIIEMLQQQNALPGNINVARVLNNKILQSKLHFPPSYTMKLAQKLYEGIK</sequence>
<evidence type="ECO:0000313" key="3">
    <source>
        <dbReference type="Proteomes" id="UP001151760"/>
    </source>
</evidence>
<feature type="compositionally biased region" description="Basic residues" evidence="1">
    <location>
        <begin position="189"/>
        <end position="202"/>
    </location>
</feature>